<feature type="transmembrane region" description="Helical" evidence="1">
    <location>
        <begin position="54"/>
        <end position="75"/>
    </location>
</feature>
<protein>
    <submittedName>
        <fullName evidence="2">Membrane protein</fullName>
    </submittedName>
</protein>
<dbReference type="EMBL" id="AUZX01010941">
    <property type="protein sequence ID" value="EQD45240.1"/>
    <property type="molecule type" value="Genomic_DNA"/>
</dbReference>
<feature type="transmembrane region" description="Helical" evidence="1">
    <location>
        <begin position="17"/>
        <end position="42"/>
    </location>
</feature>
<reference evidence="2" key="1">
    <citation type="submission" date="2013-08" db="EMBL/GenBank/DDBJ databases">
        <authorList>
            <person name="Mendez C."/>
            <person name="Richter M."/>
            <person name="Ferrer M."/>
            <person name="Sanchez J."/>
        </authorList>
    </citation>
    <scope>NUCLEOTIDE SEQUENCE</scope>
</reference>
<gene>
    <name evidence="2" type="ORF">B1A_14891</name>
</gene>
<feature type="non-terminal residue" evidence="2">
    <location>
        <position position="109"/>
    </location>
</feature>
<dbReference type="AlphaFoldDB" id="T1AT99"/>
<proteinExistence type="predicted"/>
<evidence type="ECO:0000256" key="1">
    <source>
        <dbReference type="SAM" id="Phobius"/>
    </source>
</evidence>
<accession>T1AT99</accession>
<comment type="caution">
    <text evidence="2">The sequence shown here is derived from an EMBL/GenBank/DDBJ whole genome shotgun (WGS) entry which is preliminary data.</text>
</comment>
<name>T1AT99_9ZZZZ</name>
<reference evidence="2" key="2">
    <citation type="journal article" date="2014" name="ISME J.">
        <title>Microbial stratification in low pH oxic and suboxic macroscopic growths along an acid mine drainage.</title>
        <authorList>
            <person name="Mendez-Garcia C."/>
            <person name="Mesa V."/>
            <person name="Sprenger R.R."/>
            <person name="Richter M."/>
            <person name="Diez M.S."/>
            <person name="Solano J."/>
            <person name="Bargiela R."/>
            <person name="Golyshina O.V."/>
            <person name="Manteca A."/>
            <person name="Ramos J.L."/>
            <person name="Gallego J.R."/>
            <person name="Llorente I."/>
            <person name="Martins Dos Santos V.A."/>
            <person name="Jensen O.N."/>
            <person name="Pelaez A.I."/>
            <person name="Sanchez J."/>
            <person name="Ferrer M."/>
        </authorList>
    </citation>
    <scope>NUCLEOTIDE SEQUENCE</scope>
</reference>
<keyword evidence="1" id="KW-1133">Transmembrane helix</keyword>
<organism evidence="2">
    <name type="scientific">mine drainage metagenome</name>
    <dbReference type="NCBI Taxonomy" id="410659"/>
    <lineage>
        <taxon>unclassified sequences</taxon>
        <taxon>metagenomes</taxon>
        <taxon>ecological metagenomes</taxon>
    </lineage>
</organism>
<keyword evidence="1" id="KW-0472">Membrane</keyword>
<evidence type="ECO:0000313" key="2">
    <source>
        <dbReference type="EMBL" id="EQD45240.1"/>
    </source>
</evidence>
<sequence length="109" mass="11354">MGSDASGSIEPSVFKPALILTAGRTLGFVASFAMPIVLVRVFSQGEFGTYKQLFLIYATLYSIGQCGMAESLFYFLPGNPPRAGGFILNSVLGLALSGGACLALLILVA</sequence>
<feature type="transmembrane region" description="Helical" evidence="1">
    <location>
        <begin position="87"/>
        <end position="108"/>
    </location>
</feature>
<keyword evidence="1" id="KW-0812">Transmembrane</keyword>